<name>A0A8S4FH19_PLUXY</name>
<reference evidence="2" key="1">
    <citation type="submission" date="2020-11" db="EMBL/GenBank/DDBJ databases">
        <authorList>
            <person name="Whiteford S."/>
        </authorList>
    </citation>
    <scope>NUCLEOTIDE SEQUENCE</scope>
</reference>
<dbReference type="SUPFAM" id="SSF56672">
    <property type="entry name" value="DNA/RNA polymerases"/>
    <property type="match status" value="1"/>
</dbReference>
<dbReference type="AlphaFoldDB" id="A0A8S4FH19"/>
<comment type="caution">
    <text evidence="2">The sequence shown here is derived from an EMBL/GenBank/DDBJ whole genome shotgun (WGS) entry which is preliminary data.</text>
</comment>
<evidence type="ECO:0000313" key="2">
    <source>
        <dbReference type="EMBL" id="CAG9127523.1"/>
    </source>
</evidence>
<dbReference type="GO" id="GO:0071897">
    <property type="term" value="P:DNA biosynthetic process"/>
    <property type="evidence" value="ECO:0007669"/>
    <property type="project" value="UniProtKB-ARBA"/>
</dbReference>
<evidence type="ECO:0000259" key="1">
    <source>
        <dbReference type="Pfam" id="PF18701"/>
    </source>
</evidence>
<gene>
    <name evidence="2" type="ORF">PLXY2_LOCUS8958</name>
</gene>
<dbReference type="InterPro" id="IPR043502">
    <property type="entry name" value="DNA/RNA_pol_sf"/>
</dbReference>
<dbReference type="EMBL" id="CAJHNJ030000034">
    <property type="protein sequence ID" value="CAG9127523.1"/>
    <property type="molecule type" value="Genomic_DNA"/>
</dbReference>
<organism evidence="2 3">
    <name type="scientific">Plutella xylostella</name>
    <name type="common">Diamondback moth</name>
    <name type="synonym">Plutella maculipennis</name>
    <dbReference type="NCBI Taxonomy" id="51655"/>
    <lineage>
        <taxon>Eukaryota</taxon>
        <taxon>Metazoa</taxon>
        <taxon>Ecdysozoa</taxon>
        <taxon>Arthropoda</taxon>
        <taxon>Hexapoda</taxon>
        <taxon>Insecta</taxon>
        <taxon>Pterygota</taxon>
        <taxon>Neoptera</taxon>
        <taxon>Endopterygota</taxon>
        <taxon>Lepidoptera</taxon>
        <taxon>Glossata</taxon>
        <taxon>Ditrysia</taxon>
        <taxon>Yponomeutoidea</taxon>
        <taxon>Plutellidae</taxon>
        <taxon>Plutella</taxon>
    </lineage>
</organism>
<dbReference type="PANTHER" id="PTHR47331">
    <property type="entry name" value="PHD-TYPE DOMAIN-CONTAINING PROTEIN"/>
    <property type="match status" value="1"/>
</dbReference>
<dbReference type="Pfam" id="PF18701">
    <property type="entry name" value="DUF5641"/>
    <property type="match status" value="1"/>
</dbReference>
<keyword evidence="3" id="KW-1185">Reference proteome</keyword>
<feature type="domain" description="DUF5641" evidence="1">
    <location>
        <begin position="427"/>
        <end position="519"/>
    </location>
</feature>
<protein>
    <submittedName>
        <fullName evidence="2">(diamondback moth) hypothetical protein</fullName>
    </submittedName>
</protein>
<dbReference type="InterPro" id="IPR040676">
    <property type="entry name" value="DUF5641"/>
</dbReference>
<accession>A0A8S4FH19</accession>
<dbReference type="Proteomes" id="UP000653454">
    <property type="component" value="Unassembled WGS sequence"/>
</dbReference>
<dbReference type="PANTHER" id="PTHR47331:SF5">
    <property type="entry name" value="RIBONUCLEASE H"/>
    <property type="match status" value="1"/>
</dbReference>
<evidence type="ECO:0000313" key="3">
    <source>
        <dbReference type="Proteomes" id="UP000653454"/>
    </source>
</evidence>
<sequence>MYTEYDSIQCDLENLSPIPDEQYKERELFEAEYYRAVAAAREVVDSGSAEGVHASSVSGSGETVVTDPSFHIPAPIDMLLGADIFWDVLGANHINLGKNNPSLHETKFGWLISGSIQKIYNKQSNTVHCHFLSDNKVQEQLSRFFELESVSPSHSMSKVERECEEHFIKTTKRDSEGRFIVTIPLKDSPEKLGDSYQQALTRFLSLERRFDRDPNFKTLYSQFMNEYIDMGHMTKNENFNPNTNTTGYFYPHHGILRESSLTTRLRCVFDASMPSSSGLSFNSIQMVGPTVQDDLVSILLRFRQHKIVVSSDIAKMYRMVLVTEEQRNLQQILWRSEPSEPIQIYNLNTVTYGTASAPYLATRCIVQLGKECDDKAVSEAILKDFYVDDWLSGADSEEELIHICKGRTLTMLPYPINTEPSTSYLPRHKRVEQMKLHFWNRYYKEYITELQTRQKWRKDGEQLQNGDMVLVKDDRLPPNKWLLGRITNVYPGTDGIARVADILTTSGTIRRAFNRLCLLPMLEQDVPRPGLC</sequence>
<proteinExistence type="predicted"/>